<gene>
    <name evidence="1" type="ORF">LCGC14_1610660</name>
</gene>
<organism evidence="1">
    <name type="scientific">marine sediment metagenome</name>
    <dbReference type="NCBI Taxonomy" id="412755"/>
    <lineage>
        <taxon>unclassified sequences</taxon>
        <taxon>metagenomes</taxon>
        <taxon>ecological metagenomes</taxon>
    </lineage>
</organism>
<proteinExistence type="predicted"/>
<dbReference type="EMBL" id="LAZR01013035">
    <property type="protein sequence ID" value="KKM23883.1"/>
    <property type="molecule type" value="Genomic_DNA"/>
</dbReference>
<comment type="caution">
    <text evidence="1">The sequence shown here is derived from an EMBL/GenBank/DDBJ whole genome shotgun (WGS) entry which is preliminary data.</text>
</comment>
<dbReference type="AlphaFoldDB" id="A0A0F9KP37"/>
<name>A0A0F9KP37_9ZZZZ</name>
<accession>A0A0F9KP37</accession>
<sequence>MAQTLEKTKLVQNKHILIIPENAEIKEIVTKKIDQKPKKKFFKKFSKSHEKQISINRIKNRVDANIYRGGFFPR</sequence>
<reference evidence="1" key="1">
    <citation type="journal article" date="2015" name="Nature">
        <title>Complex archaea that bridge the gap between prokaryotes and eukaryotes.</title>
        <authorList>
            <person name="Spang A."/>
            <person name="Saw J.H."/>
            <person name="Jorgensen S.L."/>
            <person name="Zaremba-Niedzwiedzka K."/>
            <person name="Martijn J."/>
            <person name="Lind A.E."/>
            <person name="van Eijk R."/>
            <person name="Schleper C."/>
            <person name="Guy L."/>
            <person name="Ettema T.J."/>
        </authorList>
    </citation>
    <scope>NUCLEOTIDE SEQUENCE</scope>
</reference>
<protein>
    <submittedName>
        <fullName evidence="1">Uncharacterized protein</fullName>
    </submittedName>
</protein>
<evidence type="ECO:0000313" key="1">
    <source>
        <dbReference type="EMBL" id="KKM23883.1"/>
    </source>
</evidence>